<dbReference type="EMBL" id="CACTIH010007317">
    <property type="protein sequence ID" value="CAA3009439.1"/>
    <property type="molecule type" value="Genomic_DNA"/>
</dbReference>
<accession>A0A8S0TU29</accession>
<keyword evidence="5" id="KW-1185">Reference proteome</keyword>
<dbReference type="InterPro" id="IPR055305">
    <property type="entry name" value="GG3-like"/>
</dbReference>
<dbReference type="InterPro" id="IPR015898">
    <property type="entry name" value="G-protein_gamma-like_dom"/>
</dbReference>
<feature type="coiled-coil region" evidence="1">
    <location>
        <begin position="30"/>
        <end position="57"/>
    </location>
</feature>
<dbReference type="OrthoDB" id="1936517at2759"/>
<dbReference type="Pfam" id="PF00631">
    <property type="entry name" value="G-gamma"/>
    <property type="match status" value="1"/>
</dbReference>
<feature type="compositionally biased region" description="Pro residues" evidence="2">
    <location>
        <begin position="11"/>
        <end position="23"/>
    </location>
</feature>
<dbReference type="Gramene" id="OE9A024171T1">
    <property type="protein sequence ID" value="OE9A024171C1"/>
    <property type="gene ID" value="OE9A024171"/>
</dbReference>
<evidence type="ECO:0000256" key="2">
    <source>
        <dbReference type="SAM" id="MobiDB-lite"/>
    </source>
</evidence>
<feature type="domain" description="G protein gamma" evidence="3">
    <location>
        <begin position="33"/>
        <end position="103"/>
    </location>
</feature>
<evidence type="ECO:0000259" key="3">
    <source>
        <dbReference type="SMART" id="SM01224"/>
    </source>
</evidence>
<dbReference type="PANTHER" id="PTHR32378:SF10">
    <property type="entry name" value="GUANINE NUCLEOTIDE-BINDING PROTEIN SUBUNIT GAMMA 3"/>
    <property type="match status" value="1"/>
</dbReference>
<keyword evidence="1" id="KW-0175">Coiled coil</keyword>
<proteinExistence type="predicted"/>
<evidence type="ECO:0000313" key="4">
    <source>
        <dbReference type="EMBL" id="CAA3009439.1"/>
    </source>
</evidence>
<name>A0A8S0TU29_OLEEU</name>
<feature type="region of interest" description="Disordered" evidence="2">
    <location>
        <begin position="1"/>
        <end position="23"/>
    </location>
</feature>
<reference evidence="4 5" key="1">
    <citation type="submission" date="2019-12" db="EMBL/GenBank/DDBJ databases">
        <authorList>
            <person name="Alioto T."/>
            <person name="Alioto T."/>
            <person name="Gomez Garrido J."/>
        </authorList>
    </citation>
    <scope>NUCLEOTIDE SEQUENCE [LARGE SCALE GENOMIC DNA]</scope>
</reference>
<evidence type="ECO:0000256" key="1">
    <source>
        <dbReference type="SAM" id="Coils"/>
    </source>
</evidence>
<sequence length="221" mass="24740">MGDSVGTGTVPPLPPPLPKSPPQYPDLYGKRRELAKVQILEREISFLEEELRSVEGLLPASRSCKEIADFVTGKSDPLIPITKKVRRSYRFWKWLCGISCFNLSLICCCPKCPHLHMPHCCKCNLCNLDSCISCPMPKFHCSSSCLNTRCCKMSDCSCRLRCCIPKCPTCSVCFCCIPKCPTCSVCFCFARRCTCCYPKSPKVNICSCCDKSCCYSCYLCC</sequence>
<dbReference type="PANTHER" id="PTHR32378">
    <property type="entry name" value="GUANINE NUCLEOTIDE-BINDING PROTEIN SUBUNIT GAMMA 3"/>
    <property type="match status" value="1"/>
</dbReference>
<protein>
    <submittedName>
        <fullName evidence="4">Guanine nucleotide-binding subunit gamma 3</fullName>
    </submittedName>
</protein>
<dbReference type="SMART" id="SM01224">
    <property type="entry name" value="G_gamma"/>
    <property type="match status" value="1"/>
</dbReference>
<dbReference type="AlphaFoldDB" id="A0A8S0TU29"/>
<dbReference type="GO" id="GO:0007186">
    <property type="term" value="P:G protein-coupled receptor signaling pathway"/>
    <property type="evidence" value="ECO:0007669"/>
    <property type="project" value="InterPro"/>
</dbReference>
<evidence type="ECO:0000313" key="5">
    <source>
        <dbReference type="Proteomes" id="UP000594638"/>
    </source>
</evidence>
<dbReference type="Proteomes" id="UP000594638">
    <property type="component" value="Unassembled WGS sequence"/>
</dbReference>
<comment type="caution">
    <text evidence="4">The sequence shown here is derived from an EMBL/GenBank/DDBJ whole genome shotgun (WGS) entry which is preliminary data.</text>
</comment>
<gene>
    <name evidence="4" type="ORF">OLEA9_A024171</name>
</gene>
<organism evidence="4 5">
    <name type="scientific">Olea europaea subsp. europaea</name>
    <dbReference type="NCBI Taxonomy" id="158383"/>
    <lineage>
        <taxon>Eukaryota</taxon>
        <taxon>Viridiplantae</taxon>
        <taxon>Streptophyta</taxon>
        <taxon>Embryophyta</taxon>
        <taxon>Tracheophyta</taxon>
        <taxon>Spermatophyta</taxon>
        <taxon>Magnoliopsida</taxon>
        <taxon>eudicotyledons</taxon>
        <taxon>Gunneridae</taxon>
        <taxon>Pentapetalae</taxon>
        <taxon>asterids</taxon>
        <taxon>lamiids</taxon>
        <taxon>Lamiales</taxon>
        <taxon>Oleaceae</taxon>
        <taxon>Oleeae</taxon>
        <taxon>Olea</taxon>
    </lineage>
</organism>